<dbReference type="Gene3D" id="3.30.410.40">
    <property type="match status" value="2"/>
</dbReference>
<evidence type="ECO:0000259" key="5">
    <source>
        <dbReference type="PROSITE" id="PS00624"/>
    </source>
</evidence>
<proteinExistence type="predicted"/>
<keyword evidence="3" id="KW-0732">Signal</keyword>
<dbReference type="Pfam" id="PF05199">
    <property type="entry name" value="GMC_oxred_C"/>
    <property type="match status" value="2"/>
</dbReference>
<evidence type="ECO:0000256" key="2">
    <source>
        <dbReference type="ARBA" id="ARBA00022630"/>
    </source>
</evidence>
<organism evidence="6">
    <name type="scientific">Salvia splendens</name>
    <name type="common">Scarlet sage</name>
    <dbReference type="NCBI Taxonomy" id="180675"/>
    <lineage>
        <taxon>Eukaryota</taxon>
        <taxon>Viridiplantae</taxon>
        <taxon>Streptophyta</taxon>
        <taxon>Embryophyta</taxon>
        <taxon>Tracheophyta</taxon>
        <taxon>Spermatophyta</taxon>
        <taxon>Magnoliopsida</taxon>
        <taxon>eudicotyledons</taxon>
        <taxon>Gunneridae</taxon>
        <taxon>Pentapetalae</taxon>
        <taxon>asterids</taxon>
        <taxon>lamiids</taxon>
        <taxon>Lamiales</taxon>
        <taxon>Lamiaceae</taxon>
        <taxon>Nepetoideae</taxon>
        <taxon>Mentheae</taxon>
        <taxon>Salviinae</taxon>
        <taxon>Salvia</taxon>
        <taxon>Salvia subgen. Calosphace</taxon>
        <taxon>core Calosphace</taxon>
    </lineage>
</organism>
<dbReference type="Proteomes" id="UP000298416">
    <property type="component" value="Unassembled WGS sequence"/>
</dbReference>
<dbReference type="InterPro" id="IPR051871">
    <property type="entry name" value="GMC_Oxidoreductase-Related"/>
</dbReference>
<evidence type="ECO:0000256" key="3">
    <source>
        <dbReference type="ARBA" id="ARBA00022729"/>
    </source>
</evidence>
<evidence type="ECO:0000313" key="6">
    <source>
        <dbReference type="EMBL" id="KAG6399262.1"/>
    </source>
</evidence>
<protein>
    <recommendedName>
        <fullName evidence="5">Glucose-methanol-choline oxidoreductase N-terminal domain-containing protein</fullName>
    </recommendedName>
</protein>
<dbReference type="InterPro" id="IPR000172">
    <property type="entry name" value="GMC_OxRdtase_N"/>
</dbReference>
<dbReference type="InterPro" id="IPR007867">
    <property type="entry name" value="GMC_OxRtase_C"/>
</dbReference>
<dbReference type="PROSITE" id="PS00624">
    <property type="entry name" value="GMC_OXRED_2"/>
    <property type="match status" value="1"/>
</dbReference>
<dbReference type="GO" id="GO:0050660">
    <property type="term" value="F:flavin adenine dinucleotide binding"/>
    <property type="evidence" value="ECO:0007669"/>
    <property type="project" value="InterPro"/>
</dbReference>
<sequence length="795" mass="86242">MLSGVGPSDHLKAHNITVVLDQPLVGQGMADNPMNAIYIPSPAPVEVSLIQVVGITSYGSYIEAASGENFAGGSTQRDFGIFSPRDLQRCVEGLRVIERVIQSRSMAPFRYDYLSLPYCKDTVMTIWHYHGGCQMGWVADSDYRVIGIDALRVIDGSTFRDSPGTNPQATVMMLGRHKSVFRWMDFGSIGSFMHEATTAPTISFYDYIIVGGGTAGCSLAATLSRNSTVLVLERGGSPYGNPNITYLSAFGGALLDLSRSSPAQRFISEDGVFNSRARVLGGGTSINAGFYSRASDRYVAAAGWDPRLVEESYRWVEKAVVFKPTVRQWQAAVGDGLLEAGVVPYNGFTYDHLIGTKIGGTIFDGDERRHTAAELIVEYADLNRLTVLLNATVQKILFTTRGKERPTAEGVVFKDAYGENHTAYLKTGPYNEVILSAGAIGSPQLLMLSGIGPMGHLQAHNITVVMDQPSVGLGMGDNPMNAIYVPSPTPVEVSLVQVAGISQTGNDIEAISGRNFTGGYTMLSPQIGMVSAQAPDPRALQGGFILAKVQGPLSRGYLKLKNKDPNDNPLVRFNYFNNSIDLERCVYGLKIMANIVDSKAFKPYTFENYSLPYRPNDTISLERYCRLGVRTLWHYHGGCQVGRVVDHDYKVVGVDALRVVDGSTFNATPGTNPQATVMMLGRYMGVKMLNERIDISRKSDNIANPIDREVADITTTAGSSGFVVGGSGMAAATVHGRAAATVHGDTDPDQRTWIAAVRWSSLCMVVARLENQTMAARRMDLVCRRSAVVLAVHIQ</sequence>
<keyword evidence="4" id="KW-0274">FAD</keyword>
<dbReference type="InterPro" id="IPR036188">
    <property type="entry name" value="FAD/NAD-bd_sf"/>
</dbReference>
<keyword evidence="2" id="KW-0285">Flavoprotein</keyword>
<dbReference type="PANTHER" id="PTHR45968:SF3">
    <property type="entry name" value="OS04G0573100 PROTEIN"/>
    <property type="match status" value="1"/>
</dbReference>
<accession>A0A8X8WQI6</accession>
<dbReference type="EMBL" id="PNBA02000015">
    <property type="protein sequence ID" value="KAG6399262.1"/>
    <property type="molecule type" value="Genomic_DNA"/>
</dbReference>
<reference evidence="6" key="2">
    <citation type="submission" date="2020-08" db="EMBL/GenBank/DDBJ databases">
        <title>Plant Genome Project.</title>
        <authorList>
            <person name="Zhang R.-G."/>
        </authorList>
    </citation>
    <scope>NUCLEOTIDE SEQUENCE</scope>
    <source>
        <strain evidence="6">Huo1</strain>
        <tissue evidence="6">Leaf</tissue>
    </source>
</reference>
<comment type="caution">
    <text evidence="6">The sequence shown here is derived from an EMBL/GenBank/DDBJ whole genome shotgun (WGS) entry which is preliminary data.</text>
</comment>
<dbReference type="PANTHER" id="PTHR45968">
    <property type="entry name" value="OSJNBA0019K04.7 PROTEIN"/>
    <property type="match status" value="1"/>
</dbReference>
<feature type="domain" description="Glucose-methanol-choline oxidoreductase N-terminal" evidence="5">
    <location>
        <begin position="438"/>
        <end position="452"/>
    </location>
</feature>
<evidence type="ECO:0000256" key="1">
    <source>
        <dbReference type="ARBA" id="ARBA00001974"/>
    </source>
</evidence>
<dbReference type="AlphaFoldDB" id="A0A8X8WQI6"/>
<comment type="cofactor">
    <cofactor evidence="1">
        <name>FAD</name>
        <dbReference type="ChEBI" id="CHEBI:57692"/>
    </cofactor>
</comment>
<dbReference type="SUPFAM" id="SSF51905">
    <property type="entry name" value="FAD/NAD(P)-binding domain"/>
    <property type="match status" value="2"/>
</dbReference>
<dbReference type="SUPFAM" id="SSF54373">
    <property type="entry name" value="FAD-linked reductases, C-terminal domain"/>
    <property type="match status" value="2"/>
</dbReference>
<gene>
    <name evidence="6" type="ORF">SASPL_140738</name>
</gene>
<keyword evidence="7" id="KW-1185">Reference proteome</keyword>
<dbReference type="Pfam" id="PF00732">
    <property type="entry name" value="GMC_oxred_N"/>
    <property type="match status" value="1"/>
</dbReference>
<name>A0A8X8WQI6_SALSN</name>
<reference evidence="6" key="1">
    <citation type="submission" date="2018-01" db="EMBL/GenBank/DDBJ databases">
        <authorList>
            <person name="Mao J.F."/>
        </authorList>
    </citation>
    <scope>NUCLEOTIDE SEQUENCE</scope>
    <source>
        <strain evidence="6">Huo1</strain>
        <tissue evidence="6">Leaf</tissue>
    </source>
</reference>
<dbReference type="GO" id="GO:0016614">
    <property type="term" value="F:oxidoreductase activity, acting on CH-OH group of donors"/>
    <property type="evidence" value="ECO:0007669"/>
    <property type="project" value="InterPro"/>
</dbReference>
<dbReference type="Gene3D" id="3.50.50.60">
    <property type="entry name" value="FAD/NAD(P)-binding domain"/>
    <property type="match status" value="2"/>
</dbReference>
<evidence type="ECO:0000313" key="7">
    <source>
        <dbReference type="Proteomes" id="UP000298416"/>
    </source>
</evidence>
<evidence type="ECO:0000256" key="4">
    <source>
        <dbReference type="ARBA" id="ARBA00022827"/>
    </source>
</evidence>